<feature type="region of interest" description="Disordered" evidence="1">
    <location>
        <begin position="26"/>
        <end position="61"/>
    </location>
</feature>
<name>A0A7W7S3U1_9ACTN</name>
<comment type="caution">
    <text evidence="2">The sequence shown here is derived from an EMBL/GenBank/DDBJ whole genome shotgun (WGS) entry which is preliminary data.</text>
</comment>
<feature type="compositionally biased region" description="Low complexity" evidence="1">
    <location>
        <begin position="30"/>
        <end position="51"/>
    </location>
</feature>
<dbReference type="AlphaFoldDB" id="A0A7W7S3U1"/>
<keyword evidence="3" id="KW-1185">Reference proteome</keyword>
<organism evidence="2 3">
    <name type="scientific">Streptosporangium album</name>
    <dbReference type="NCBI Taxonomy" id="47479"/>
    <lineage>
        <taxon>Bacteria</taxon>
        <taxon>Bacillati</taxon>
        <taxon>Actinomycetota</taxon>
        <taxon>Actinomycetes</taxon>
        <taxon>Streptosporangiales</taxon>
        <taxon>Streptosporangiaceae</taxon>
        <taxon>Streptosporangium</taxon>
    </lineage>
</organism>
<dbReference type="RefSeq" id="WP_184759243.1">
    <property type="nucleotide sequence ID" value="NZ_BAABEK010000165.1"/>
</dbReference>
<accession>A0A7W7S3U1</accession>
<protein>
    <submittedName>
        <fullName evidence="2">Uncharacterized protein</fullName>
    </submittedName>
</protein>
<evidence type="ECO:0000256" key="1">
    <source>
        <dbReference type="SAM" id="MobiDB-lite"/>
    </source>
</evidence>
<sequence length="61" mass="6551">MTKHNPSDVVPVQDFTIAISHPDLDDLDRGSAAARRPPGAAPATGPLANARARTEHWVVWP</sequence>
<evidence type="ECO:0000313" key="3">
    <source>
        <dbReference type="Proteomes" id="UP000534286"/>
    </source>
</evidence>
<dbReference type="Proteomes" id="UP000534286">
    <property type="component" value="Unassembled WGS sequence"/>
</dbReference>
<proteinExistence type="predicted"/>
<evidence type="ECO:0000313" key="2">
    <source>
        <dbReference type="EMBL" id="MBB4943414.1"/>
    </source>
</evidence>
<dbReference type="EMBL" id="JACHJU010000005">
    <property type="protein sequence ID" value="MBB4943414.1"/>
    <property type="molecule type" value="Genomic_DNA"/>
</dbReference>
<gene>
    <name evidence="2" type="ORF">FHR32_007814</name>
</gene>
<reference evidence="2 3" key="1">
    <citation type="submission" date="2020-08" db="EMBL/GenBank/DDBJ databases">
        <title>Sequencing the genomes of 1000 actinobacteria strains.</title>
        <authorList>
            <person name="Klenk H.-P."/>
        </authorList>
    </citation>
    <scope>NUCLEOTIDE SEQUENCE [LARGE SCALE GENOMIC DNA]</scope>
    <source>
        <strain evidence="2 3">DSM 43023</strain>
    </source>
</reference>
<feature type="compositionally biased region" description="Basic and acidic residues" evidence="1">
    <location>
        <begin position="52"/>
        <end position="61"/>
    </location>
</feature>